<dbReference type="PANTHER" id="PTHR24355:SF1">
    <property type="entry name" value="RIBOSOMAL PROTEIN S6 KINASE-RELATED PROTEIN"/>
    <property type="match status" value="1"/>
</dbReference>
<sequence>MGNSNTKKYHYAHRQYASQYSISDILGGQCVRTPRASCEELRPWSRFSRRSWSDNTLNNPLSLSKTAWPVPRFEAIFLPEFPVKETPLKNEYVFIDIISKGAYGRVYKVQKKETREVFALKIISKAQIVAENSIDQAKQEVSIQRAVGHHTFIANSPYHWQGRKTLYILTQFIGGGELFSLVEEYGCLSEDVVRIYIGEIALALDFLHNAGIIHRDLKASNILLDNEGHAMLIDFGLAKWLRPLQRTGTFCGTFEYMAPEIVKRQYYGHEADWWSLGVLACFLLTNQPNLITKLI</sequence>
<dbReference type="PANTHER" id="PTHR24355">
    <property type="entry name" value="G PROTEIN-COUPLED RECEPTOR KINASE/RIBOSOMAL PROTEIN S6 KINASE"/>
    <property type="match status" value="1"/>
</dbReference>
<proteinExistence type="predicted"/>
<name>A0A232FHN4_9HYME</name>
<evidence type="ECO:0000256" key="2">
    <source>
        <dbReference type="ARBA" id="ARBA00022679"/>
    </source>
</evidence>
<keyword evidence="1" id="KW-0723">Serine/threonine-protein kinase</keyword>
<dbReference type="OrthoDB" id="3205605at2759"/>
<dbReference type="GO" id="GO:0004674">
    <property type="term" value="F:protein serine/threonine kinase activity"/>
    <property type="evidence" value="ECO:0007669"/>
    <property type="project" value="UniProtKB-KW"/>
</dbReference>
<dbReference type="Proteomes" id="UP000215335">
    <property type="component" value="Unassembled WGS sequence"/>
</dbReference>
<evidence type="ECO:0000313" key="7">
    <source>
        <dbReference type="EMBL" id="OXU30185.1"/>
    </source>
</evidence>
<dbReference type="EMBL" id="NNAY01000187">
    <property type="protein sequence ID" value="OXU30185.1"/>
    <property type="molecule type" value="Genomic_DNA"/>
</dbReference>
<evidence type="ECO:0000256" key="1">
    <source>
        <dbReference type="ARBA" id="ARBA00022527"/>
    </source>
</evidence>
<keyword evidence="3" id="KW-0547">Nucleotide-binding</keyword>
<dbReference type="PROSITE" id="PS50011">
    <property type="entry name" value="PROTEIN_KINASE_DOM"/>
    <property type="match status" value="1"/>
</dbReference>
<evidence type="ECO:0000259" key="6">
    <source>
        <dbReference type="PROSITE" id="PS50011"/>
    </source>
</evidence>
<keyword evidence="5" id="KW-0067">ATP-binding</keyword>
<evidence type="ECO:0000256" key="4">
    <source>
        <dbReference type="ARBA" id="ARBA00022777"/>
    </source>
</evidence>
<protein>
    <recommendedName>
        <fullName evidence="6">Protein kinase domain-containing protein</fullName>
    </recommendedName>
</protein>
<keyword evidence="2" id="KW-0808">Transferase</keyword>
<evidence type="ECO:0000256" key="3">
    <source>
        <dbReference type="ARBA" id="ARBA00022741"/>
    </source>
</evidence>
<dbReference type="Pfam" id="PF00069">
    <property type="entry name" value="Pkinase"/>
    <property type="match status" value="1"/>
</dbReference>
<dbReference type="InterPro" id="IPR000719">
    <property type="entry name" value="Prot_kinase_dom"/>
</dbReference>
<dbReference type="InterPro" id="IPR008271">
    <property type="entry name" value="Ser/Thr_kinase_AS"/>
</dbReference>
<evidence type="ECO:0000313" key="8">
    <source>
        <dbReference type="Proteomes" id="UP000215335"/>
    </source>
</evidence>
<keyword evidence="4" id="KW-0418">Kinase</keyword>
<dbReference type="STRING" id="543379.A0A232FHN4"/>
<dbReference type="AlphaFoldDB" id="A0A232FHN4"/>
<feature type="domain" description="Protein kinase" evidence="6">
    <location>
        <begin position="92"/>
        <end position="295"/>
    </location>
</feature>
<dbReference type="InterPro" id="IPR045270">
    <property type="entry name" value="STKc_AGC"/>
</dbReference>
<keyword evidence="8" id="KW-1185">Reference proteome</keyword>
<dbReference type="Gene3D" id="1.10.510.10">
    <property type="entry name" value="Transferase(Phosphotransferase) domain 1"/>
    <property type="match status" value="1"/>
</dbReference>
<dbReference type="SMART" id="SM00220">
    <property type="entry name" value="S_TKc"/>
    <property type="match status" value="1"/>
</dbReference>
<dbReference type="InterPro" id="IPR011009">
    <property type="entry name" value="Kinase-like_dom_sf"/>
</dbReference>
<organism evidence="7 8">
    <name type="scientific">Trichomalopsis sarcophagae</name>
    <dbReference type="NCBI Taxonomy" id="543379"/>
    <lineage>
        <taxon>Eukaryota</taxon>
        <taxon>Metazoa</taxon>
        <taxon>Ecdysozoa</taxon>
        <taxon>Arthropoda</taxon>
        <taxon>Hexapoda</taxon>
        <taxon>Insecta</taxon>
        <taxon>Pterygota</taxon>
        <taxon>Neoptera</taxon>
        <taxon>Endopterygota</taxon>
        <taxon>Hymenoptera</taxon>
        <taxon>Apocrita</taxon>
        <taxon>Proctotrupomorpha</taxon>
        <taxon>Chalcidoidea</taxon>
        <taxon>Pteromalidae</taxon>
        <taxon>Pteromalinae</taxon>
        <taxon>Trichomalopsis</taxon>
    </lineage>
</organism>
<dbReference type="CDD" id="cd05123">
    <property type="entry name" value="STKc_AGC"/>
    <property type="match status" value="1"/>
</dbReference>
<accession>A0A232FHN4</accession>
<evidence type="ECO:0000256" key="5">
    <source>
        <dbReference type="ARBA" id="ARBA00022840"/>
    </source>
</evidence>
<comment type="caution">
    <text evidence="7">The sequence shown here is derived from an EMBL/GenBank/DDBJ whole genome shotgun (WGS) entry which is preliminary data.</text>
</comment>
<dbReference type="Gene3D" id="3.30.200.20">
    <property type="entry name" value="Phosphorylase Kinase, domain 1"/>
    <property type="match status" value="1"/>
</dbReference>
<gene>
    <name evidence="7" type="ORF">TSAR_007638</name>
</gene>
<reference evidence="7 8" key="1">
    <citation type="journal article" date="2017" name="Curr. Biol.">
        <title>The Evolution of Venom by Co-option of Single-Copy Genes.</title>
        <authorList>
            <person name="Martinson E.O."/>
            <person name="Mrinalini"/>
            <person name="Kelkar Y.D."/>
            <person name="Chang C.H."/>
            <person name="Werren J.H."/>
        </authorList>
    </citation>
    <scope>NUCLEOTIDE SEQUENCE [LARGE SCALE GENOMIC DNA]</scope>
    <source>
        <strain evidence="7 8">Alberta</strain>
        <tissue evidence="7">Whole body</tissue>
    </source>
</reference>
<dbReference type="GO" id="GO:0005524">
    <property type="term" value="F:ATP binding"/>
    <property type="evidence" value="ECO:0007669"/>
    <property type="project" value="UniProtKB-KW"/>
</dbReference>
<dbReference type="SUPFAM" id="SSF56112">
    <property type="entry name" value="Protein kinase-like (PK-like)"/>
    <property type="match status" value="1"/>
</dbReference>
<dbReference type="PROSITE" id="PS00108">
    <property type="entry name" value="PROTEIN_KINASE_ST"/>
    <property type="match status" value="1"/>
</dbReference>